<evidence type="ECO:0000256" key="2">
    <source>
        <dbReference type="SAM" id="Phobius"/>
    </source>
</evidence>
<evidence type="ECO:0000256" key="1">
    <source>
        <dbReference type="SAM" id="MobiDB-lite"/>
    </source>
</evidence>
<protein>
    <submittedName>
        <fullName evidence="5">DUF2207 domain-containing protein</fullName>
    </submittedName>
</protein>
<dbReference type="Pfam" id="PF09972">
    <property type="entry name" value="DUF2207"/>
    <property type="match status" value="1"/>
</dbReference>
<feature type="transmembrane region" description="Helical" evidence="2">
    <location>
        <begin position="415"/>
        <end position="434"/>
    </location>
</feature>
<keyword evidence="2" id="KW-1133">Transmembrane helix</keyword>
<feature type="transmembrane region" description="Helical" evidence="2">
    <location>
        <begin position="259"/>
        <end position="279"/>
    </location>
</feature>
<dbReference type="Proteomes" id="UP001315860">
    <property type="component" value="Chromosome"/>
</dbReference>
<name>A0ABY5KCF4_9ACTN</name>
<evidence type="ECO:0000313" key="6">
    <source>
        <dbReference type="Proteomes" id="UP001315860"/>
    </source>
</evidence>
<accession>A0ABY5KCF4</accession>
<dbReference type="Pfam" id="PF20990">
    <property type="entry name" value="DUF2207_C"/>
    <property type="match status" value="1"/>
</dbReference>
<evidence type="ECO:0000313" key="5">
    <source>
        <dbReference type="EMBL" id="UUI67560.1"/>
    </source>
</evidence>
<dbReference type="EMBL" id="CP101990">
    <property type="protein sequence ID" value="UUI67560.1"/>
    <property type="molecule type" value="Genomic_DNA"/>
</dbReference>
<reference evidence="5 6" key="1">
    <citation type="submission" date="2022-07" db="EMBL/GenBank/DDBJ databases">
        <title>Novel species in genus Aeromicrobium.</title>
        <authorList>
            <person name="Ye L."/>
        </authorList>
    </citation>
    <scope>NUCLEOTIDE SEQUENCE [LARGE SCALE GENOMIC DNA]</scope>
    <source>
        <strain evidence="6">zg-Y50</strain>
    </source>
</reference>
<evidence type="ECO:0000259" key="4">
    <source>
        <dbReference type="Pfam" id="PF20990"/>
    </source>
</evidence>
<dbReference type="InterPro" id="IPR018702">
    <property type="entry name" value="DUF2207"/>
</dbReference>
<proteinExistence type="predicted"/>
<keyword evidence="6" id="KW-1185">Reference proteome</keyword>
<feature type="transmembrane region" description="Helical" evidence="2">
    <location>
        <begin position="440"/>
        <end position="459"/>
    </location>
</feature>
<feature type="compositionally biased region" description="Gly residues" evidence="1">
    <location>
        <begin position="576"/>
        <end position="599"/>
    </location>
</feature>
<dbReference type="InterPro" id="IPR048389">
    <property type="entry name" value="YciQ-like_C"/>
</dbReference>
<evidence type="ECO:0000259" key="3">
    <source>
        <dbReference type="Pfam" id="PF09972"/>
    </source>
</evidence>
<feature type="domain" description="Predicted membrane protein YciQ-like C-terminal" evidence="4">
    <location>
        <begin position="294"/>
        <end position="518"/>
    </location>
</feature>
<keyword evidence="2" id="KW-0472">Membrane</keyword>
<organism evidence="5 6">
    <name type="scientific">Aeromicrobium duanguangcaii</name>
    <dbReference type="NCBI Taxonomy" id="2968086"/>
    <lineage>
        <taxon>Bacteria</taxon>
        <taxon>Bacillati</taxon>
        <taxon>Actinomycetota</taxon>
        <taxon>Actinomycetes</taxon>
        <taxon>Propionibacteriales</taxon>
        <taxon>Nocardioidaceae</taxon>
        <taxon>Aeromicrobium</taxon>
    </lineage>
</organism>
<keyword evidence="2" id="KW-0812">Transmembrane</keyword>
<feature type="region of interest" description="Disordered" evidence="1">
    <location>
        <begin position="570"/>
        <end position="599"/>
    </location>
</feature>
<sequence>MARVLLRLVTAVVMIGLLLVPALATMSDPSDGAVADPVTITEYRADYDVADDGTLTATETITADFPFGRHGIFRYWDLADFADSGVRYRPHDVSIRLDGEPVPVSAYWEQGRRFRVAQIGDADSYLTPGSHTYTIKYRIDGVLAPNPDRLAGSSASWTGGEADRSEFVWQVVAAGWSMPIRAADLRVTLPHRADRLECSIGDGRTCTVAGEGTRTLRITASGLPPNTPVVLRAAMDAPAPDRAHVPWSIGWDRALGSSVTPFLIVVLLSLVALAVGYLIDRSTRERSPGLPVLYEPPQGLGPVQTAYVVDERVPKRALTATLMHLAEQGHVTLHENDGNWTVKGTLAGDAWDTLDPVARHVVSGLGLRGPNGPTFKANGSVKSGQRLQRTQGAIAGVTREWAISSGAVVPARREWVWRILFAVAVVIVAAGSIVGVPGLYLMPFAAFAIGSVGVLLPGVGSRRTKHGRELWSRAGGFERFLTTDAARDRFDFSGREQLYTAYIPYAVAFDAAHRWARKYEVSTGQPAPVPLWYGTGVGYAGASHAASGGDPFTSFEKAVSSSISAYTATQASSSSSGGGGGGGGGFSGGGGGGGGGGSW</sequence>
<feature type="domain" description="DUF2207" evidence="3">
    <location>
        <begin position="39"/>
        <end position="235"/>
    </location>
</feature>
<gene>
    <name evidence="5" type="ORF">NP095_10130</name>
</gene>
<dbReference type="RefSeq" id="WP_232419068.1">
    <property type="nucleotide sequence ID" value="NZ_CP101990.1"/>
</dbReference>